<dbReference type="PANTHER" id="PTHR43503">
    <property type="entry name" value="MCG48959-RELATED"/>
    <property type="match status" value="1"/>
</dbReference>
<feature type="compositionally biased region" description="Basic and acidic residues" evidence="3">
    <location>
        <begin position="23"/>
        <end position="34"/>
    </location>
</feature>
<dbReference type="GO" id="GO:0005829">
    <property type="term" value="C:cytosol"/>
    <property type="evidence" value="ECO:0007669"/>
    <property type="project" value="TreeGrafter"/>
</dbReference>
<feature type="region of interest" description="Disordered" evidence="3">
    <location>
        <begin position="753"/>
        <end position="773"/>
    </location>
</feature>
<dbReference type="Gene3D" id="2.120.10.80">
    <property type="entry name" value="Kelch-type beta propeller"/>
    <property type="match status" value="1"/>
</dbReference>
<dbReference type="AlphaFoldDB" id="A0A175W8A2"/>
<dbReference type="Pfam" id="PF24681">
    <property type="entry name" value="Kelch_KLHDC2_KLHL20_DRC7"/>
    <property type="match status" value="1"/>
</dbReference>
<keyword evidence="1" id="KW-0880">Kelch repeat</keyword>
<feature type="compositionally biased region" description="Polar residues" evidence="3">
    <location>
        <begin position="969"/>
        <end position="990"/>
    </location>
</feature>
<dbReference type="VEuPathDB" id="FungiDB:MMYC01_202535"/>
<evidence type="ECO:0000256" key="1">
    <source>
        <dbReference type="ARBA" id="ARBA00022441"/>
    </source>
</evidence>
<feature type="region of interest" description="Disordered" evidence="3">
    <location>
        <begin position="1"/>
        <end position="43"/>
    </location>
</feature>
<feature type="region of interest" description="Disordered" evidence="3">
    <location>
        <begin position="942"/>
        <end position="1010"/>
    </location>
</feature>
<evidence type="ECO:0000256" key="2">
    <source>
        <dbReference type="ARBA" id="ARBA00022737"/>
    </source>
</evidence>
<feature type="region of interest" description="Disordered" evidence="3">
    <location>
        <begin position="492"/>
        <end position="512"/>
    </location>
</feature>
<sequence>MSGSKLTCGKSGQQQADFNDPSRFSDSDSDERSPSKTSDILSSAFRGIKKITSGREDFARLTRNPSHLVIRRPSEPFVPTIDRPAVSAPLPIRPPGPSPAQHARSLSLQNSLSKPLPEPPPPSLSPTSPVTPLAQPAQQGSLATIIDTETEEMDSRTSTMDSTSSVEMGSGLYTRGQAGHGQEMNIGSGQGNMANSSRQDGQDDRGDSLTPKSNGPLSAGPSPNIGQSRTTGERSASGPSGPPTPSAHLSGLMCNVHRTTGREPHPLVGATTTVLGDKLYVFGGRILSRSRAAPLTADLYELDLIRRHWTKLETTGDIPPPRYFHSMCALGDTKMVCYGGMSPTTNQRSNAMPQDQQPEVTVMSDIYIYDVPTKKWTFIPTQDAPQGRYAHCACVLPSSATFASHRAPLSALQHNPSTGNPNEGRIGINIDGTGGAEMIVVGGQDGSNHYIEQISVFNLRSLKWVSTQPLGKSCGAYRSVVAPLPPSVTAKLGKTYPNGARQDPSGTSQEAREAGSSMLIYSNYNFLDVKLELQIRSSDGHLTERAMSGTYSPPGLRFPNGGIIDTHFVVSGTYLTSSKQEYALWALDLRTLTWNRIDAGGSVFSQGSWNRGVLWNRRNTFVVLGNRKRSLVDDYNHRRINFSNVCMVELEAFGFYDNPRKTSPMSGFVSASSPYTGPGLSLARKAGFTAGGRFHSRAAEELGEKALAMRELADMDILCIGGERIPINSRIVARRWGPYFVQLLREGTATQDGSDAATLRSNSISAPGSTVRSSNITITPGSRGATESLISMGGTTLYSASSKPPSTAGSSIMSPAVDPAAINTAPTPRTLPPNSRPRCLYLPHTYLTVQALLHFLYTSSLPAPSSPLCTPQILCSLLQIARPYRIDGLLEAVVERLHGLLDSRNAAAVFNATAMAAGGGRGIDGTLNPNFFPLSATGGLDGLASPLDNPPQPNGGGGVGSVAGSEASTTTSGLKISTAVQSAQPSSDELSATTSVSGSEWSSEVGDSERGAVREVWAGDLSSVIGLQKRGLRGLMEGRRMRERTGTNTMGTGAGGAGGGPAAGYGGGMQGRVGLGIAGS</sequence>
<name>A0A175W8A2_9PEZI</name>
<feature type="region of interest" description="Disordered" evidence="3">
    <location>
        <begin position="62"/>
        <end position="251"/>
    </location>
</feature>
<feature type="region of interest" description="Disordered" evidence="3">
    <location>
        <begin position="1045"/>
        <end position="1067"/>
    </location>
</feature>
<feature type="compositionally biased region" description="Polar residues" evidence="3">
    <location>
        <begin position="224"/>
        <end position="234"/>
    </location>
</feature>
<dbReference type="SUPFAM" id="SSF117281">
    <property type="entry name" value="Kelch motif"/>
    <property type="match status" value="1"/>
</dbReference>
<feature type="compositionally biased region" description="Low complexity" evidence="3">
    <location>
        <begin position="156"/>
        <end position="165"/>
    </location>
</feature>
<feature type="compositionally biased region" description="Gly residues" evidence="3">
    <location>
        <begin position="1052"/>
        <end position="1067"/>
    </location>
</feature>
<evidence type="ECO:0000313" key="4">
    <source>
        <dbReference type="EMBL" id="KXX79671.1"/>
    </source>
</evidence>
<dbReference type="Proteomes" id="UP000078237">
    <property type="component" value="Unassembled WGS sequence"/>
</dbReference>
<dbReference type="GO" id="GO:0005739">
    <property type="term" value="C:mitochondrion"/>
    <property type="evidence" value="ECO:0007669"/>
    <property type="project" value="TreeGrafter"/>
</dbReference>
<dbReference type="EMBL" id="LCTW02000080">
    <property type="protein sequence ID" value="KXX79671.1"/>
    <property type="molecule type" value="Genomic_DNA"/>
</dbReference>
<dbReference type="GO" id="GO:0045454">
    <property type="term" value="P:cell redox homeostasis"/>
    <property type="evidence" value="ECO:0007669"/>
    <property type="project" value="TreeGrafter"/>
</dbReference>
<keyword evidence="2" id="KW-0677">Repeat</keyword>
<comment type="caution">
    <text evidence="4">The sequence shown here is derived from an EMBL/GenBank/DDBJ whole genome shotgun (WGS) entry which is preliminary data.</text>
</comment>
<protein>
    <submittedName>
        <fullName evidence="4">Protein ral2</fullName>
    </submittedName>
</protein>
<keyword evidence="5" id="KW-1185">Reference proteome</keyword>
<dbReference type="InterPro" id="IPR015915">
    <property type="entry name" value="Kelch-typ_b-propeller"/>
</dbReference>
<evidence type="ECO:0000313" key="5">
    <source>
        <dbReference type="Proteomes" id="UP000078237"/>
    </source>
</evidence>
<dbReference type="OrthoDB" id="10001928at2759"/>
<dbReference type="STRING" id="100816.A0A175W8A2"/>
<dbReference type="Gene3D" id="3.30.710.10">
    <property type="entry name" value="Potassium Channel Kv1.1, Chain A"/>
    <property type="match status" value="1"/>
</dbReference>
<evidence type="ECO:0000256" key="3">
    <source>
        <dbReference type="SAM" id="MobiDB-lite"/>
    </source>
</evidence>
<reference evidence="4 5" key="1">
    <citation type="journal article" date="2016" name="Genome Announc.">
        <title>Genome Sequence of Madurella mycetomatis mm55, Isolated from a Human Mycetoma Case in Sudan.</title>
        <authorList>
            <person name="Smit S."/>
            <person name="Derks M.F."/>
            <person name="Bervoets S."/>
            <person name="Fahal A."/>
            <person name="van Leeuwen W."/>
            <person name="van Belkum A."/>
            <person name="van de Sande W.W."/>
        </authorList>
    </citation>
    <scope>NUCLEOTIDE SEQUENCE [LARGE SCALE GENOMIC DNA]</scope>
    <source>
        <strain evidence="5">mm55</strain>
    </source>
</reference>
<gene>
    <name evidence="4" type="ORF">MMYC01_202535</name>
</gene>
<feature type="compositionally biased region" description="Polar residues" evidence="3">
    <location>
        <begin position="185"/>
        <end position="199"/>
    </location>
</feature>
<accession>A0A175W8A2</accession>
<dbReference type="InterPro" id="IPR011333">
    <property type="entry name" value="SKP1/BTB/POZ_sf"/>
</dbReference>
<organism evidence="4 5">
    <name type="scientific">Madurella mycetomatis</name>
    <dbReference type="NCBI Taxonomy" id="100816"/>
    <lineage>
        <taxon>Eukaryota</taxon>
        <taxon>Fungi</taxon>
        <taxon>Dikarya</taxon>
        <taxon>Ascomycota</taxon>
        <taxon>Pezizomycotina</taxon>
        <taxon>Sordariomycetes</taxon>
        <taxon>Sordariomycetidae</taxon>
        <taxon>Sordariales</taxon>
        <taxon>Sordariales incertae sedis</taxon>
        <taxon>Madurella</taxon>
    </lineage>
</organism>
<dbReference type="PANTHER" id="PTHR43503:SF2">
    <property type="entry name" value="NEGATIVE REGULATOR OF SPORULATION MDS3-RELATED"/>
    <property type="match status" value="1"/>
</dbReference>
<feature type="compositionally biased region" description="Low complexity" evidence="3">
    <location>
        <begin position="991"/>
        <end position="1005"/>
    </location>
</feature>
<feature type="compositionally biased region" description="Polar residues" evidence="3">
    <location>
        <begin position="1"/>
        <end position="16"/>
    </location>
</feature>
<proteinExistence type="predicted"/>